<dbReference type="SUPFAM" id="SSF53955">
    <property type="entry name" value="Lysozyme-like"/>
    <property type="match status" value="1"/>
</dbReference>
<feature type="compositionally biased region" description="Basic and acidic residues" evidence="4">
    <location>
        <begin position="156"/>
        <end position="171"/>
    </location>
</feature>
<evidence type="ECO:0000313" key="6">
    <source>
        <dbReference type="Proteomes" id="UP000859505"/>
    </source>
</evidence>
<reference evidence="5" key="2">
    <citation type="submission" date="2020-01" db="EMBL/GenBank/DDBJ databases">
        <authorList>
            <consortium name="NCBI Pathogen Detection Project"/>
        </authorList>
    </citation>
    <scope>NUCLEOTIDE SEQUENCE</scope>
    <source>
        <strain evidence="5">OLC2673_Aeromonas</strain>
    </source>
</reference>
<dbReference type="InterPro" id="IPR023346">
    <property type="entry name" value="Lysozyme-like_dom_sf"/>
</dbReference>
<dbReference type="Proteomes" id="UP000859505">
    <property type="component" value="Unassembled WGS sequence"/>
</dbReference>
<dbReference type="InterPro" id="IPR023347">
    <property type="entry name" value="Lysozyme_dom_sf"/>
</dbReference>
<feature type="region of interest" description="Disordered" evidence="4">
    <location>
        <begin position="147"/>
        <end position="171"/>
    </location>
</feature>
<comment type="caution">
    <text evidence="5">The sequence shown here is derived from an EMBL/GenBank/DDBJ whole genome shotgun (WGS) entry which is preliminary data.</text>
</comment>
<dbReference type="PANTHER" id="PTHR37406:SF1">
    <property type="entry name" value="T4-TYPE LYSOZYME 1-RELATED"/>
    <property type="match status" value="1"/>
</dbReference>
<dbReference type="GO" id="GO:0031640">
    <property type="term" value="P:killing of cells of another organism"/>
    <property type="evidence" value="ECO:0007669"/>
    <property type="project" value="UniProtKB-KW"/>
</dbReference>
<comment type="similarity">
    <text evidence="3">Belongs to the glycosyl hydrolase 24 family.</text>
</comment>
<keyword evidence="3" id="KW-0326">Glycosidase</keyword>
<reference evidence="5" key="1">
    <citation type="journal article" date="2018" name="Genome Biol.">
        <title>SKESA: strategic k-mer extension for scrupulous assemblies.</title>
        <authorList>
            <person name="Souvorov A."/>
            <person name="Agarwala R."/>
            <person name="Lipman D.J."/>
        </authorList>
    </citation>
    <scope>NUCLEOTIDE SEQUENCE</scope>
    <source>
        <strain evidence="5">OLC2673_Aeromonas</strain>
    </source>
</reference>
<gene>
    <name evidence="5" type="ORF">JAJ28_003093</name>
</gene>
<dbReference type="InterPro" id="IPR052619">
    <property type="entry name" value="Phage_lysozyme-like"/>
</dbReference>
<comment type="catalytic activity">
    <reaction evidence="3">
        <text>Hydrolysis of (1-&gt;4)-beta-linkages between N-acetylmuramic acid and N-acetyl-D-glucosamine residues in a peptidoglycan and between N-acetyl-D-glucosamine residues in chitodextrins.</text>
        <dbReference type="EC" id="3.2.1.17"/>
    </reaction>
</comment>
<dbReference type="AlphaFoldDB" id="A0AAD3UBV4"/>
<proteinExistence type="inferred from homology"/>
<evidence type="ECO:0000256" key="2">
    <source>
        <dbReference type="ARBA" id="ARBA00022638"/>
    </source>
</evidence>
<organism evidence="5 6">
    <name type="scientific">Aeromonas hydrophila</name>
    <dbReference type="NCBI Taxonomy" id="644"/>
    <lineage>
        <taxon>Bacteria</taxon>
        <taxon>Pseudomonadati</taxon>
        <taxon>Pseudomonadota</taxon>
        <taxon>Gammaproteobacteria</taxon>
        <taxon>Aeromonadales</taxon>
        <taxon>Aeromonadaceae</taxon>
        <taxon>Aeromonas</taxon>
    </lineage>
</organism>
<dbReference type="EMBL" id="DACTUL010000026">
    <property type="protein sequence ID" value="HAT6345327.1"/>
    <property type="molecule type" value="Genomic_DNA"/>
</dbReference>
<dbReference type="Pfam" id="PF00959">
    <property type="entry name" value="Phage_lysozyme"/>
    <property type="match status" value="1"/>
</dbReference>
<evidence type="ECO:0000256" key="1">
    <source>
        <dbReference type="ARBA" id="ARBA00022529"/>
    </source>
</evidence>
<keyword evidence="2 3" id="KW-0081">Bacteriolytic enzyme</keyword>
<evidence type="ECO:0000256" key="3">
    <source>
        <dbReference type="RuleBase" id="RU003788"/>
    </source>
</evidence>
<dbReference type="InterPro" id="IPR002196">
    <property type="entry name" value="Glyco_hydro_24"/>
</dbReference>
<keyword evidence="3 5" id="KW-0378">Hydrolase</keyword>
<evidence type="ECO:0000256" key="4">
    <source>
        <dbReference type="SAM" id="MobiDB-lite"/>
    </source>
</evidence>
<dbReference type="InterPro" id="IPR001165">
    <property type="entry name" value="T4-type_lysozyme"/>
</dbReference>
<dbReference type="GO" id="GO:0009253">
    <property type="term" value="P:peptidoglycan catabolic process"/>
    <property type="evidence" value="ECO:0007669"/>
    <property type="project" value="InterPro"/>
</dbReference>
<keyword evidence="1 3" id="KW-0929">Antimicrobial</keyword>
<dbReference type="PRINTS" id="PR00684">
    <property type="entry name" value="T4LYSOZYME"/>
</dbReference>
<dbReference type="GO" id="GO:0016998">
    <property type="term" value="P:cell wall macromolecule catabolic process"/>
    <property type="evidence" value="ECO:0007669"/>
    <property type="project" value="InterPro"/>
</dbReference>
<evidence type="ECO:0000313" key="5">
    <source>
        <dbReference type="EMBL" id="HAT6345327.1"/>
    </source>
</evidence>
<dbReference type="PANTHER" id="PTHR37406">
    <property type="entry name" value="T4-TYPE LYSOZYME 1-RELATED"/>
    <property type="match status" value="1"/>
</dbReference>
<dbReference type="GO" id="GO:0042742">
    <property type="term" value="P:defense response to bacterium"/>
    <property type="evidence" value="ECO:0007669"/>
    <property type="project" value="UniProtKB-KW"/>
</dbReference>
<sequence length="171" mass="19444">MNTSKLSIERQLQYDEGLKLVLYRDTENKWTIGIGHLISNDPSISKAKAVSILEQKLQIALTPEGRITHAEASWLFQRDLLRVKQGIAQASFCAVYEGLDDVRKSAIQNMVFQLGVHGVSQFKKMWNFINTGNFEAAAMEGLNSKWNKQTPNRAKRVTETLRTGRTDQYNK</sequence>
<dbReference type="GO" id="GO:0003796">
    <property type="term" value="F:lysozyme activity"/>
    <property type="evidence" value="ECO:0007669"/>
    <property type="project" value="UniProtKB-EC"/>
</dbReference>
<name>A0AAD3UBV4_AERHY</name>
<protein>
    <recommendedName>
        <fullName evidence="3">Lysozyme</fullName>
        <ecNumber evidence="3">3.2.1.17</ecNumber>
    </recommendedName>
</protein>
<dbReference type="EC" id="3.2.1.17" evidence="3"/>
<dbReference type="Gene3D" id="1.10.530.40">
    <property type="match status" value="1"/>
</dbReference>
<accession>A0AAD3UBV4</accession>